<feature type="transmembrane region" description="Helical" evidence="1">
    <location>
        <begin position="24"/>
        <end position="46"/>
    </location>
</feature>
<organism evidence="2 3">
    <name type="scientific">Glossina pallidipes</name>
    <name type="common">Tsetse fly</name>
    <dbReference type="NCBI Taxonomy" id="7398"/>
    <lineage>
        <taxon>Eukaryota</taxon>
        <taxon>Metazoa</taxon>
        <taxon>Ecdysozoa</taxon>
        <taxon>Arthropoda</taxon>
        <taxon>Hexapoda</taxon>
        <taxon>Insecta</taxon>
        <taxon>Pterygota</taxon>
        <taxon>Neoptera</taxon>
        <taxon>Endopterygota</taxon>
        <taxon>Diptera</taxon>
        <taxon>Brachycera</taxon>
        <taxon>Muscomorpha</taxon>
        <taxon>Hippoboscoidea</taxon>
        <taxon>Glossinidae</taxon>
        <taxon>Glossina</taxon>
    </lineage>
</organism>
<dbReference type="VEuPathDB" id="VectorBase:GPAI037061"/>
<reference evidence="2" key="2">
    <citation type="submission" date="2020-05" db="UniProtKB">
        <authorList>
            <consortium name="EnsemblMetazoa"/>
        </authorList>
    </citation>
    <scope>IDENTIFICATION</scope>
    <source>
        <strain evidence="2">IAEA</strain>
    </source>
</reference>
<evidence type="ECO:0000313" key="3">
    <source>
        <dbReference type="Proteomes" id="UP000092445"/>
    </source>
</evidence>
<reference evidence="3" key="1">
    <citation type="submission" date="2014-03" db="EMBL/GenBank/DDBJ databases">
        <authorList>
            <person name="Aksoy S."/>
            <person name="Warren W."/>
            <person name="Wilson R.K."/>
        </authorList>
    </citation>
    <scope>NUCLEOTIDE SEQUENCE [LARGE SCALE GENOMIC DNA]</scope>
    <source>
        <strain evidence="3">IAEA</strain>
    </source>
</reference>
<dbReference type="AlphaFoldDB" id="A0A1B0A7Y3"/>
<keyword evidence="1" id="KW-0812">Transmembrane</keyword>
<proteinExistence type="predicted"/>
<protein>
    <submittedName>
        <fullName evidence="2">Uncharacterized protein</fullName>
    </submittedName>
</protein>
<evidence type="ECO:0000256" key="1">
    <source>
        <dbReference type="SAM" id="Phobius"/>
    </source>
</evidence>
<dbReference type="EnsemblMetazoa" id="GPAI037061-RA">
    <property type="protein sequence ID" value="GPAI037061-PA"/>
    <property type="gene ID" value="GPAI037061"/>
</dbReference>
<evidence type="ECO:0000313" key="2">
    <source>
        <dbReference type="EnsemblMetazoa" id="GPAI037061-PA"/>
    </source>
</evidence>
<accession>A0A1B0A7Y3</accession>
<keyword evidence="1" id="KW-1133">Transmembrane helix</keyword>
<name>A0A1B0A7Y3_GLOPL</name>
<keyword evidence="1" id="KW-0472">Membrane</keyword>
<keyword evidence="3" id="KW-1185">Reference proteome</keyword>
<dbReference type="Proteomes" id="UP000092445">
    <property type="component" value="Unassembled WGS sequence"/>
</dbReference>
<sequence length="130" mass="14810">MVNIYTTETSISQFVVYIKCSANITLTLSIPNTILTASILTFLHIVKRSARKPRCWEMAPRALRECCWKVKHLLCQALSFASYCLCQSITREQELGTESESRLSLSRLMLFSIEGDTLLLKASSHHKKQK</sequence>